<proteinExistence type="predicted"/>
<comment type="caution">
    <text evidence="2">The sequence shown here is derived from an EMBL/GenBank/DDBJ whole genome shotgun (WGS) entry which is preliminary data.</text>
</comment>
<dbReference type="InterPro" id="IPR016972">
    <property type="entry name" value="UCP031279"/>
</dbReference>
<accession>A0ABR2SF64</accession>
<name>A0ABR2SF64_9ROSI</name>
<dbReference type="EMBL" id="JBBPBN010000015">
    <property type="protein sequence ID" value="KAK9023833.1"/>
    <property type="molecule type" value="Genomic_DNA"/>
</dbReference>
<dbReference type="Proteomes" id="UP001396334">
    <property type="component" value="Unassembled WGS sequence"/>
</dbReference>
<sequence>MKGHSRKSSNKFFQCLKAPFRALRRARDGYIRILTSCASSIRRRQCPSHYAGQYYELPRSFSDGSSTTSNVEEGDVLRETSRAASVTSSSCGDETDMFSPKQLRMMMRSRGLPKNMGRIDEDKPCKFEDNDVVIVERRSKFGIKSQLQQHQNQDQEPIPVYIGRA</sequence>
<organism evidence="2 3">
    <name type="scientific">Hibiscus sabdariffa</name>
    <name type="common">roselle</name>
    <dbReference type="NCBI Taxonomy" id="183260"/>
    <lineage>
        <taxon>Eukaryota</taxon>
        <taxon>Viridiplantae</taxon>
        <taxon>Streptophyta</taxon>
        <taxon>Embryophyta</taxon>
        <taxon>Tracheophyta</taxon>
        <taxon>Spermatophyta</taxon>
        <taxon>Magnoliopsida</taxon>
        <taxon>eudicotyledons</taxon>
        <taxon>Gunneridae</taxon>
        <taxon>Pentapetalae</taxon>
        <taxon>rosids</taxon>
        <taxon>malvids</taxon>
        <taxon>Malvales</taxon>
        <taxon>Malvaceae</taxon>
        <taxon>Malvoideae</taxon>
        <taxon>Hibiscus</taxon>
    </lineage>
</organism>
<dbReference type="PIRSF" id="PIRSF031279">
    <property type="entry name" value="UCP031279"/>
    <property type="match status" value="1"/>
</dbReference>
<reference evidence="2 3" key="1">
    <citation type="journal article" date="2024" name="G3 (Bethesda)">
        <title>Genome assembly of Hibiscus sabdariffa L. provides insights into metabolisms of medicinal natural products.</title>
        <authorList>
            <person name="Kim T."/>
        </authorList>
    </citation>
    <scope>NUCLEOTIDE SEQUENCE [LARGE SCALE GENOMIC DNA]</scope>
    <source>
        <strain evidence="2">TK-2024</strain>
        <tissue evidence="2">Old leaves</tissue>
    </source>
</reference>
<feature type="compositionally biased region" description="Polar residues" evidence="1">
    <location>
        <begin position="82"/>
        <end position="92"/>
    </location>
</feature>
<evidence type="ECO:0000313" key="2">
    <source>
        <dbReference type="EMBL" id="KAK9023833.1"/>
    </source>
</evidence>
<protein>
    <submittedName>
        <fullName evidence="2">Uncharacterized protein</fullName>
    </submittedName>
</protein>
<keyword evidence="3" id="KW-1185">Reference proteome</keyword>
<feature type="region of interest" description="Disordered" evidence="1">
    <location>
        <begin position="63"/>
        <end position="97"/>
    </location>
</feature>
<evidence type="ECO:0000256" key="1">
    <source>
        <dbReference type="SAM" id="MobiDB-lite"/>
    </source>
</evidence>
<dbReference type="PANTHER" id="PTHR33526:SF13">
    <property type="entry name" value="TYROSINE-PROTEIN PHOSPHATASE 3-LIKE"/>
    <property type="match status" value="1"/>
</dbReference>
<feature type="compositionally biased region" description="Polar residues" evidence="1">
    <location>
        <begin position="145"/>
        <end position="155"/>
    </location>
</feature>
<gene>
    <name evidence="2" type="ORF">V6N11_004030</name>
</gene>
<dbReference type="PANTHER" id="PTHR33526">
    <property type="entry name" value="OS07G0123800 PROTEIN"/>
    <property type="match status" value="1"/>
</dbReference>
<feature type="region of interest" description="Disordered" evidence="1">
    <location>
        <begin position="143"/>
        <end position="165"/>
    </location>
</feature>
<evidence type="ECO:0000313" key="3">
    <source>
        <dbReference type="Proteomes" id="UP001396334"/>
    </source>
</evidence>